<dbReference type="SUPFAM" id="SSF52317">
    <property type="entry name" value="Class I glutamine amidotransferase-like"/>
    <property type="match status" value="1"/>
</dbReference>
<feature type="domain" description="Aerotolerance regulator N-terminal" evidence="2">
    <location>
        <begin position="1"/>
        <end position="76"/>
    </location>
</feature>
<protein>
    <submittedName>
        <fullName evidence="3">N-terminal double-transmembrane domain-containing protein</fullName>
    </submittedName>
</protein>
<dbReference type="Proteomes" id="UP000219048">
    <property type="component" value="Unassembled WGS sequence"/>
</dbReference>
<keyword evidence="1 3" id="KW-0812">Transmembrane</keyword>
<gene>
    <name evidence="3" type="ORF">SAMN06265377_1613</name>
</gene>
<proteinExistence type="predicted"/>
<keyword evidence="4" id="KW-1185">Reference proteome</keyword>
<dbReference type="PANTHER" id="PTHR37464">
    <property type="entry name" value="BLL2463 PROTEIN"/>
    <property type="match status" value="1"/>
</dbReference>
<dbReference type="NCBIfam" id="TIGR02226">
    <property type="entry name" value="two_anch"/>
    <property type="match status" value="1"/>
</dbReference>
<keyword evidence="1" id="KW-1133">Transmembrane helix</keyword>
<dbReference type="Pfam" id="PF07584">
    <property type="entry name" value="BatA"/>
    <property type="match status" value="1"/>
</dbReference>
<evidence type="ECO:0000256" key="1">
    <source>
        <dbReference type="SAM" id="Phobius"/>
    </source>
</evidence>
<name>A0A285MRI7_9FLAO</name>
<evidence type="ECO:0000259" key="2">
    <source>
        <dbReference type="Pfam" id="PF07584"/>
    </source>
</evidence>
<evidence type="ECO:0000313" key="3">
    <source>
        <dbReference type="EMBL" id="SNY99799.1"/>
    </source>
</evidence>
<dbReference type="InterPro" id="IPR024163">
    <property type="entry name" value="Aerotolerance_reg_N"/>
</dbReference>
<dbReference type="InterPro" id="IPR011933">
    <property type="entry name" value="Double_TM_dom"/>
</dbReference>
<keyword evidence="1" id="KW-0472">Membrane</keyword>
<dbReference type="EMBL" id="OBEH01000002">
    <property type="protein sequence ID" value="SNY99799.1"/>
    <property type="molecule type" value="Genomic_DNA"/>
</dbReference>
<evidence type="ECO:0000313" key="4">
    <source>
        <dbReference type="Proteomes" id="UP000219048"/>
    </source>
</evidence>
<accession>A0A285MRI7</accession>
<sequence>MQFKHPEILWALVLLIIPVLIHLFQLRRFKKTPFTNVAMLQKVVAESRKSNTLKKWLLLFTRLALLASLIIAFAQPFSSAATALQEQETVVYLDNSFSMQARDNGLSLLEKSAQELIKSIDAESSFSLFTNDKTYQDVTIKDIQNNLLALPYSHKQLNFDEIQLKAASIFSNAENINQNLILISDFQERIAPSDYKKDSITNTYFVPVRSKTIENVAIDSVYLQVEPTEQSKLSVFLSGDPSEESLPISLFNGETLIAKTSVAFKENRSSEVVFSIPSNQEINGRLHIVDKGLGYDNSFFFNINEKEKIKVLAVSDSDSDYLKRLFTQDEFVFNNYALAQLDYSALDNKNVVVLNNLKSIPNSLQKVLQTFKQNGGTIIVVPSMQSDLTSYNQFLSGFFASSFEEKNSVDKKVTTIAFQHPIYRNVFEKEVSNFQYPTVNEYFKIKSRAPKLLSLEGNTPFLCGIDGFYFFTASLETGNSNFKSSPLIVPTFYNMAAFSLKMSDSYHLLGKSIAIDIPITIDNNGILNVYREGYEFIPLQQNFPNKVKLTFDENPVTDGIYSVRNADKPLANISFNFPRDESKLNYLDIENSTVTIQDSISSLFEHLEEEHSITAYWKWFVILALFLILVEVIIQKLVT</sequence>
<feature type="transmembrane region" description="Helical" evidence="1">
    <location>
        <begin position="616"/>
        <end position="634"/>
    </location>
</feature>
<dbReference type="AlphaFoldDB" id="A0A285MRI7"/>
<reference evidence="4" key="1">
    <citation type="submission" date="2017-09" db="EMBL/GenBank/DDBJ databases">
        <authorList>
            <person name="Varghese N."/>
            <person name="Submissions S."/>
        </authorList>
    </citation>
    <scope>NUCLEOTIDE SEQUENCE [LARGE SCALE GENOMIC DNA]</scope>
    <source>
        <strain evidence="4">DSM 25885</strain>
    </source>
</reference>
<feature type="transmembrane region" description="Helical" evidence="1">
    <location>
        <begin position="6"/>
        <end position="24"/>
    </location>
</feature>
<dbReference type="InterPro" id="IPR029062">
    <property type="entry name" value="Class_I_gatase-like"/>
</dbReference>
<dbReference type="RefSeq" id="WP_243396930.1">
    <property type="nucleotide sequence ID" value="NZ_OBEH01000002.1"/>
</dbReference>
<dbReference type="PANTHER" id="PTHR37464:SF1">
    <property type="entry name" value="BLL2463 PROTEIN"/>
    <property type="match status" value="1"/>
</dbReference>
<organism evidence="3 4">
    <name type="scientific">Flagellimonas pacifica</name>
    <dbReference type="NCBI Taxonomy" id="1247520"/>
    <lineage>
        <taxon>Bacteria</taxon>
        <taxon>Pseudomonadati</taxon>
        <taxon>Bacteroidota</taxon>
        <taxon>Flavobacteriia</taxon>
        <taxon>Flavobacteriales</taxon>
        <taxon>Flavobacteriaceae</taxon>
        <taxon>Flagellimonas</taxon>
    </lineage>
</organism>